<evidence type="ECO:0000313" key="1">
    <source>
        <dbReference type="EMBL" id="KAJ0170335.1"/>
    </source>
</evidence>
<keyword evidence="2" id="KW-1185">Reference proteome</keyword>
<reference evidence="1 2" key="1">
    <citation type="journal article" date="2021" name="Front. Genet.">
        <title>Chromosome-Level Genome Assembly Reveals Significant Gene Expansion in the Toll and IMD Signaling Pathways of Dendrolimus kikuchii.</title>
        <authorList>
            <person name="Zhou J."/>
            <person name="Wu P."/>
            <person name="Xiong Z."/>
            <person name="Liu N."/>
            <person name="Zhao N."/>
            <person name="Ji M."/>
            <person name="Qiu Y."/>
            <person name="Yang B."/>
        </authorList>
    </citation>
    <scope>NUCLEOTIDE SEQUENCE [LARGE SCALE GENOMIC DNA]</scope>
    <source>
        <strain evidence="1">Ann1</strain>
    </source>
</reference>
<name>A0ACC1CFQ4_9NEOP</name>
<protein>
    <submittedName>
        <fullName evidence="1">Uncharacterized protein</fullName>
    </submittedName>
</protein>
<sequence length="325" mass="37035">MDFARKQLEKYGWSDGKGLGKHENGISEALKPKLKRSVAGIGHDPASEFNEHWWTALYDKAARNIEVKEKNNKTKKIKATNDFEITNSTWKLKNDKHKSNEKYSDNFVRTAVLTNGGSKIEDVREAVVCETEKKDVFQMTDEELFKACEGRTAHKGARHGLKALGKLARIAQQEEMLLAQPQYNGYSHSIKKSNSEIVENIMLDDEKEVKIKKKKKKSCSSGNNMYENSAIDDNVASEVKEIEVGTKSKKSKESIATVEIENSAKRKLKKRKIKEHIQESNEVQDIDKLKKKKKRKNIYNDTQVVGGLDTEIEESSCVRKKKKCK</sequence>
<gene>
    <name evidence="1" type="ORF">K1T71_014263</name>
</gene>
<evidence type="ECO:0000313" key="2">
    <source>
        <dbReference type="Proteomes" id="UP000824533"/>
    </source>
</evidence>
<proteinExistence type="predicted"/>
<accession>A0ACC1CFQ4</accession>
<comment type="caution">
    <text evidence="1">The sequence shown here is derived from an EMBL/GenBank/DDBJ whole genome shotgun (WGS) entry which is preliminary data.</text>
</comment>
<dbReference type="EMBL" id="CM034414">
    <property type="protein sequence ID" value="KAJ0170335.1"/>
    <property type="molecule type" value="Genomic_DNA"/>
</dbReference>
<organism evidence="1 2">
    <name type="scientific">Dendrolimus kikuchii</name>
    <dbReference type="NCBI Taxonomy" id="765133"/>
    <lineage>
        <taxon>Eukaryota</taxon>
        <taxon>Metazoa</taxon>
        <taxon>Ecdysozoa</taxon>
        <taxon>Arthropoda</taxon>
        <taxon>Hexapoda</taxon>
        <taxon>Insecta</taxon>
        <taxon>Pterygota</taxon>
        <taxon>Neoptera</taxon>
        <taxon>Endopterygota</taxon>
        <taxon>Lepidoptera</taxon>
        <taxon>Glossata</taxon>
        <taxon>Ditrysia</taxon>
        <taxon>Bombycoidea</taxon>
        <taxon>Lasiocampidae</taxon>
        <taxon>Dendrolimus</taxon>
    </lineage>
</organism>
<dbReference type="Proteomes" id="UP000824533">
    <property type="component" value="Linkage Group LG28"/>
</dbReference>